<evidence type="ECO:0000313" key="12">
    <source>
        <dbReference type="Proteomes" id="UP000664534"/>
    </source>
</evidence>
<dbReference type="Pfam" id="PF00168">
    <property type="entry name" value="C2"/>
    <property type="match status" value="1"/>
</dbReference>
<dbReference type="PROSITE" id="PS50008">
    <property type="entry name" value="PIPLC_Y_DOMAIN"/>
    <property type="match status" value="1"/>
</dbReference>
<proteinExistence type="predicted"/>
<dbReference type="Pfam" id="PF00387">
    <property type="entry name" value="PI-PLC-Y"/>
    <property type="match status" value="1"/>
</dbReference>
<dbReference type="InterPro" id="IPR035892">
    <property type="entry name" value="C2_domain_sf"/>
</dbReference>
<dbReference type="GO" id="GO:0005509">
    <property type="term" value="F:calcium ion binding"/>
    <property type="evidence" value="ECO:0007669"/>
    <property type="project" value="InterPro"/>
</dbReference>
<dbReference type="SMART" id="SM00239">
    <property type="entry name" value="C2"/>
    <property type="match status" value="1"/>
</dbReference>
<dbReference type="InterPro" id="IPR001711">
    <property type="entry name" value="PLipase_C_Pinositol-sp_Y"/>
</dbReference>
<evidence type="ECO:0000259" key="10">
    <source>
        <dbReference type="PROSITE" id="PS50222"/>
    </source>
</evidence>
<organism evidence="11 12">
    <name type="scientific">Imshaugia aleurites</name>
    <dbReference type="NCBI Taxonomy" id="172621"/>
    <lineage>
        <taxon>Eukaryota</taxon>
        <taxon>Fungi</taxon>
        <taxon>Dikarya</taxon>
        <taxon>Ascomycota</taxon>
        <taxon>Pezizomycotina</taxon>
        <taxon>Lecanoromycetes</taxon>
        <taxon>OSLEUM clade</taxon>
        <taxon>Lecanoromycetidae</taxon>
        <taxon>Lecanorales</taxon>
        <taxon>Lecanorineae</taxon>
        <taxon>Parmeliaceae</taxon>
        <taxon>Imshaugia</taxon>
    </lineage>
</organism>
<dbReference type="SMART" id="SM00149">
    <property type="entry name" value="PLCYc"/>
    <property type="match status" value="1"/>
</dbReference>
<evidence type="ECO:0000256" key="6">
    <source>
        <dbReference type="RuleBase" id="RU361133"/>
    </source>
</evidence>
<dbReference type="AlphaFoldDB" id="A0A8H3F317"/>
<dbReference type="CDD" id="cd08598">
    <property type="entry name" value="PI-PLC1c_yeast"/>
    <property type="match status" value="1"/>
</dbReference>
<dbReference type="SMART" id="SM00148">
    <property type="entry name" value="PLCXc"/>
    <property type="match status" value="1"/>
</dbReference>
<dbReference type="InterPro" id="IPR011993">
    <property type="entry name" value="PH-like_dom_sf"/>
</dbReference>
<dbReference type="Pfam" id="PF00388">
    <property type="entry name" value="PI-PLC-X"/>
    <property type="match status" value="1"/>
</dbReference>
<feature type="region of interest" description="Disordered" evidence="7">
    <location>
        <begin position="132"/>
        <end position="154"/>
    </location>
</feature>
<evidence type="ECO:0000313" key="11">
    <source>
        <dbReference type="EMBL" id="CAF9918371.1"/>
    </source>
</evidence>
<dbReference type="GO" id="GO:0016042">
    <property type="term" value="P:lipid catabolic process"/>
    <property type="evidence" value="ECO:0007669"/>
    <property type="project" value="UniProtKB-KW"/>
</dbReference>
<feature type="region of interest" description="Disordered" evidence="7">
    <location>
        <begin position="1"/>
        <end position="98"/>
    </location>
</feature>
<dbReference type="GO" id="GO:0051209">
    <property type="term" value="P:release of sequestered calcium ion into cytosol"/>
    <property type="evidence" value="ECO:0007669"/>
    <property type="project" value="TreeGrafter"/>
</dbReference>
<dbReference type="GO" id="GO:0004435">
    <property type="term" value="F:phosphatidylinositol-4,5-bisphosphate phospholipase C activity"/>
    <property type="evidence" value="ECO:0007669"/>
    <property type="project" value="UniProtKB-EC"/>
</dbReference>
<protein>
    <recommendedName>
        <fullName evidence="1 6">Phosphoinositide phospholipase C</fullName>
        <ecNumber evidence="1 6">3.1.4.11</ecNumber>
    </recommendedName>
</protein>
<evidence type="ECO:0000256" key="4">
    <source>
        <dbReference type="ARBA" id="ARBA00023098"/>
    </source>
</evidence>
<dbReference type="Gene3D" id="2.30.29.30">
    <property type="entry name" value="Pleckstrin-homology domain (PH domain)/Phosphotyrosine-binding domain (PTB)"/>
    <property type="match status" value="1"/>
</dbReference>
<keyword evidence="2 6" id="KW-0378">Hydrolase</keyword>
<evidence type="ECO:0000256" key="3">
    <source>
        <dbReference type="ARBA" id="ARBA00022963"/>
    </source>
</evidence>
<feature type="compositionally biased region" description="Low complexity" evidence="7">
    <location>
        <begin position="1116"/>
        <end position="1130"/>
    </location>
</feature>
<dbReference type="InterPro" id="IPR000909">
    <property type="entry name" value="PLipase_C_PInositol-sp_X_dom"/>
</dbReference>
<keyword evidence="4 6" id="KW-0443">Lipid metabolism</keyword>
<dbReference type="SUPFAM" id="SSF47473">
    <property type="entry name" value="EF-hand"/>
    <property type="match status" value="1"/>
</dbReference>
<dbReference type="CDD" id="cd16207">
    <property type="entry name" value="EFh_ScPlc1p_like"/>
    <property type="match status" value="1"/>
</dbReference>
<feature type="domain" description="C2" evidence="8">
    <location>
        <begin position="894"/>
        <end position="1051"/>
    </location>
</feature>
<evidence type="ECO:0000259" key="8">
    <source>
        <dbReference type="PROSITE" id="PS50004"/>
    </source>
</evidence>
<feature type="compositionally biased region" description="Polar residues" evidence="7">
    <location>
        <begin position="80"/>
        <end position="93"/>
    </location>
</feature>
<feature type="compositionally biased region" description="Low complexity" evidence="7">
    <location>
        <begin position="727"/>
        <end position="738"/>
    </location>
</feature>
<feature type="compositionally biased region" description="Low complexity" evidence="7">
    <location>
        <begin position="54"/>
        <end position="68"/>
    </location>
</feature>
<reference evidence="11" key="1">
    <citation type="submission" date="2021-03" db="EMBL/GenBank/DDBJ databases">
        <authorList>
            <person name="Tagirdzhanova G."/>
        </authorList>
    </citation>
    <scope>NUCLEOTIDE SEQUENCE</scope>
</reference>
<dbReference type="EC" id="3.1.4.11" evidence="1 6"/>
<dbReference type="GO" id="GO:0048015">
    <property type="term" value="P:phosphatidylinositol-mediated signaling"/>
    <property type="evidence" value="ECO:0007669"/>
    <property type="project" value="TreeGrafter"/>
</dbReference>
<dbReference type="InterPro" id="IPR000008">
    <property type="entry name" value="C2_dom"/>
</dbReference>
<dbReference type="OrthoDB" id="269822at2759"/>
<feature type="compositionally biased region" description="Polar residues" evidence="7">
    <location>
        <begin position="24"/>
        <end position="53"/>
    </location>
</feature>
<dbReference type="SUPFAM" id="SSF50729">
    <property type="entry name" value="PH domain-like"/>
    <property type="match status" value="1"/>
</dbReference>
<dbReference type="InterPro" id="IPR001192">
    <property type="entry name" value="PI-PLC_fam"/>
</dbReference>
<evidence type="ECO:0000259" key="9">
    <source>
        <dbReference type="PROSITE" id="PS50008"/>
    </source>
</evidence>
<dbReference type="Proteomes" id="UP000664534">
    <property type="component" value="Unassembled WGS sequence"/>
</dbReference>
<dbReference type="PROSITE" id="PS50222">
    <property type="entry name" value="EF_HAND_2"/>
    <property type="match status" value="1"/>
</dbReference>
<feature type="compositionally biased region" description="Basic and acidic residues" evidence="7">
    <location>
        <begin position="674"/>
        <end position="686"/>
    </location>
</feature>
<dbReference type="Gene3D" id="3.20.20.190">
    <property type="entry name" value="Phosphatidylinositol (PI) phosphodiesterase"/>
    <property type="match status" value="2"/>
</dbReference>
<dbReference type="PRINTS" id="PR00390">
    <property type="entry name" value="PHPHLIPASEC"/>
</dbReference>
<name>A0A8H3F317_9LECA</name>
<feature type="compositionally biased region" description="Basic and acidic residues" evidence="7">
    <location>
        <begin position="1101"/>
        <end position="1115"/>
    </location>
</feature>
<dbReference type="PANTHER" id="PTHR10336:SF36">
    <property type="entry name" value="1-PHOSPHATIDYLINOSITOL 4,5-BISPHOSPHATE PHOSPHODIESTERASE BETA-4"/>
    <property type="match status" value="1"/>
</dbReference>
<keyword evidence="5" id="KW-0807">Transducer</keyword>
<dbReference type="PROSITE" id="PS50004">
    <property type="entry name" value="C2"/>
    <property type="match status" value="1"/>
</dbReference>
<dbReference type="CDD" id="cd00275">
    <property type="entry name" value="C2_PLC_like"/>
    <property type="match status" value="1"/>
</dbReference>
<dbReference type="EMBL" id="CAJPDT010000020">
    <property type="protein sequence ID" value="CAF9918371.1"/>
    <property type="molecule type" value="Genomic_DNA"/>
</dbReference>
<dbReference type="InterPro" id="IPR037755">
    <property type="entry name" value="Plc1_PH"/>
</dbReference>
<evidence type="ECO:0000256" key="2">
    <source>
        <dbReference type="ARBA" id="ARBA00022801"/>
    </source>
</evidence>
<dbReference type="InterPro" id="IPR011992">
    <property type="entry name" value="EF-hand-dom_pair"/>
</dbReference>
<dbReference type="PANTHER" id="PTHR10336">
    <property type="entry name" value="PHOSPHOINOSITIDE-SPECIFIC PHOSPHOLIPASE C FAMILY PROTEIN"/>
    <property type="match status" value="1"/>
</dbReference>
<dbReference type="CDD" id="cd13360">
    <property type="entry name" value="PH_PLC_fungal"/>
    <property type="match status" value="1"/>
</dbReference>
<feature type="domain" description="PI-PLC Y-box" evidence="9">
    <location>
        <begin position="768"/>
        <end position="886"/>
    </location>
</feature>
<dbReference type="Gene3D" id="1.10.238.10">
    <property type="entry name" value="EF-hand"/>
    <property type="match status" value="1"/>
</dbReference>
<dbReference type="FunFam" id="2.30.29.30:FF:000396">
    <property type="entry name" value="Phosphoinositide phospholipase C"/>
    <property type="match status" value="1"/>
</dbReference>
<keyword evidence="3 6" id="KW-0442">Lipid degradation</keyword>
<feature type="compositionally biased region" description="Polar residues" evidence="7">
    <location>
        <begin position="1"/>
        <end position="12"/>
    </location>
</feature>
<gene>
    <name evidence="11" type="primary">PLC1</name>
    <name evidence="11" type="ORF">IMSHALPRED_004290</name>
</gene>
<dbReference type="Gene3D" id="2.60.40.150">
    <property type="entry name" value="C2 domain"/>
    <property type="match status" value="1"/>
</dbReference>
<evidence type="ECO:0000256" key="7">
    <source>
        <dbReference type="SAM" id="MobiDB-lite"/>
    </source>
</evidence>
<dbReference type="SUPFAM" id="SSF49562">
    <property type="entry name" value="C2 domain (Calcium/lipid-binding domain, CaLB)"/>
    <property type="match status" value="1"/>
</dbReference>
<sequence length="1142" mass="127812">MTPTATHSSPGMTNGKRCWPSPTPSAQPTRKQPINTSIPLTMTPASAATPNGTSSTASPATLSLQSSPEGPRGRDIPSDFSPTILQMPDSTMGTAPPKFHSAMSEAIAASKSPGLIRRISRGAANRLCRRTSSKHLSNRDRSSGPVMLRRRSDSRNVVEPDADMVDNEFEADIEDVQEDPEPAHGLGLSVDGLGLEDGTTALKPSLTKGGIAPIVPSKLQQGTPLTKVTRKKRKDLNFVLNTDSAKVSWDPSNASKQFYIDDIQQIRLQSDAKNYRDECGVGLEFESRWFTIIYADQDRAKGRPVKTMHLIAPTQVIFELWTSTLDDLQRYRHELMDGVAGSRLNEKTLMGHWRCEMAKLFNGAPHRDDEENLDFTGVENICHSFHIHCSKNMLRAQFEKADTGRTGFLNFDEFRDFIRRLKSRTDIKDIYKSIDLTNEGIPLDAFLTFLQETQGINIQANRPHWVKVFNKHVRQANKLPVIQDITDDPLVQMNFAAFSEFLCSHDNNIQNFKVPETKFDKPLNEYFISSSHNTYLLGRQVAGCSSVEAYIRALQRACRCVEIDCWDGQDGRPIVLHGRTMTSSVLFADCISVIAKYAFESSPYPLILSLEVHCNPEQQQAMVDIMIRELGEQLVREPLFSPSYELPSPEDLRNRILVKVKTGEDPNLNPDPPTGRRDIPGRRDRSFSSPWSRPQILDNSVIPNTPNLSNTPSVSPPGDGSMWGPRGSMTTTSISSGSEESDTGRNDTVRVKRGGSLRQRKRKIIKNLGNLGVYTRGFKFQNFTLPESKGYNHVFSLAERRCESLCKDSDMKAQLEKHNMRYLMRVYPSGYRIHSTNPDPLVFWRRGVQMMALNWQTYDLPMQMNEAMFACGSDKLGYVLKPRELRESLSMQEEISEPSIHGLGRIQKKLIRFSVDIISAQQLPRPRGIAPDATLDPYVEIEMFSAEDKGKGVASGEGGSDASARNGMSGIGSPHRRRTHMVQANGFNPIFNDSFKLSLETKYPSLVFVRWTVWNSPDGRNFNTNPNADPLATFTAKLSSLEQGYRHLRLYDHNGDQFNCAALFCKIKKEEPVTIVREDPIPEKSGGFKNKFQKAVFPRTKSVEKKSGRQMERTRSSTMASTNTSASKSTNGEKSSLDGGCC</sequence>
<feature type="region of interest" description="Disordered" evidence="7">
    <location>
        <begin position="1099"/>
        <end position="1142"/>
    </location>
</feature>
<dbReference type="SUPFAM" id="SSF51695">
    <property type="entry name" value="PLC-like phosphodiesterases"/>
    <property type="match status" value="1"/>
</dbReference>
<keyword evidence="12" id="KW-1185">Reference proteome</keyword>
<feature type="region of interest" description="Disordered" evidence="7">
    <location>
        <begin position="660"/>
        <end position="755"/>
    </location>
</feature>
<dbReference type="InterPro" id="IPR017946">
    <property type="entry name" value="PLC-like_Pdiesterase_TIM-brl"/>
</dbReference>
<evidence type="ECO:0000256" key="1">
    <source>
        <dbReference type="ARBA" id="ARBA00012368"/>
    </source>
</evidence>
<comment type="caution">
    <text evidence="11">The sequence shown here is derived from an EMBL/GenBank/DDBJ whole genome shotgun (WGS) entry which is preliminary data.</text>
</comment>
<dbReference type="PROSITE" id="PS50007">
    <property type="entry name" value="PIPLC_X_DOMAIN"/>
    <property type="match status" value="1"/>
</dbReference>
<feature type="domain" description="EF-hand" evidence="10">
    <location>
        <begin position="389"/>
        <end position="424"/>
    </location>
</feature>
<accession>A0A8H3F317</accession>
<dbReference type="InterPro" id="IPR002048">
    <property type="entry name" value="EF_hand_dom"/>
</dbReference>
<feature type="compositionally biased region" description="Polar residues" evidence="7">
    <location>
        <begin position="687"/>
        <end position="713"/>
    </location>
</feature>
<evidence type="ECO:0000256" key="5">
    <source>
        <dbReference type="ARBA" id="ARBA00023224"/>
    </source>
</evidence>
<comment type="catalytic activity">
    <reaction evidence="6">
        <text>a 1,2-diacyl-sn-glycero-3-phospho-(1D-myo-inositol-4,5-bisphosphate) + H2O = 1D-myo-inositol 1,4,5-trisphosphate + a 1,2-diacyl-sn-glycerol + H(+)</text>
        <dbReference type="Rhea" id="RHEA:33179"/>
        <dbReference type="ChEBI" id="CHEBI:15377"/>
        <dbReference type="ChEBI" id="CHEBI:15378"/>
        <dbReference type="ChEBI" id="CHEBI:17815"/>
        <dbReference type="ChEBI" id="CHEBI:58456"/>
        <dbReference type="ChEBI" id="CHEBI:203600"/>
        <dbReference type="EC" id="3.1.4.11"/>
    </reaction>
</comment>